<dbReference type="InterPro" id="IPR043504">
    <property type="entry name" value="Peptidase_S1_PA_chymotrypsin"/>
</dbReference>
<evidence type="ECO:0000313" key="4">
    <source>
        <dbReference type="Proteomes" id="UP001482620"/>
    </source>
</evidence>
<comment type="caution">
    <text evidence="3">The sequence shown here is derived from an EMBL/GenBank/DDBJ whole genome shotgun (WGS) entry which is preliminary data.</text>
</comment>
<dbReference type="SMART" id="SM00020">
    <property type="entry name" value="Tryp_SPc"/>
    <property type="match status" value="1"/>
</dbReference>
<dbReference type="PANTHER" id="PTHR24271:SF47">
    <property type="entry name" value="KALLIKREIN-1"/>
    <property type="match status" value="1"/>
</dbReference>
<accession>A0ABV0TAW6</accession>
<dbReference type="Proteomes" id="UP001482620">
    <property type="component" value="Unassembled WGS sequence"/>
</dbReference>
<organism evidence="3 4">
    <name type="scientific">Ilyodon furcidens</name>
    <name type="common">goldbreast splitfin</name>
    <dbReference type="NCBI Taxonomy" id="33524"/>
    <lineage>
        <taxon>Eukaryota</taxon>
        <taxon>Metazoa</taxon>
        <taxon>Chordata</taxon>
        <taxon>Craniata</taxon>
        <taxon>Vertebrata</taxon>
        <taxon>Euteleostomi</taxon>
        <taxon>Actinopterygii</taxon>
        <taxon>Neopterygii</taxon>
        <taxon>Teleostei</taxon>
        <taxon>Neoteleostei</taxon>
        <taxon>Acanthomorphata</taxon>
        <taxon>Ovalentaria</taxon>
        <taxon>Atherinomorphae</taxon>
        <taxon>Cyprinodontiformes</taxon>
        <taxon>Goodeidae</taxon>
        <taxon>Ilyodon</taxon>
    </lineage>
</organism>
<dbReference type="SUPFAM" id="SSF50494">
    <property type="entry name" value="Trypsin-like serine proteases"/>
    <property type="match status" value="1"/>
</dbReference>
<dbReference type="EMBL" id="JAHRIQ010025887">
    <property type="protein sequence ID" value="MEQ2229891.1"/>
    <property type="molecule type" value="Genomic_DNA"/>
</dbReference>
<keyword evidence="1" id="KW-1015">Disulfide bond</keyword>
<gene>
    <name evidence="3" type="primary">TRP3</name>
    <name evidence="3" type="ORF">ILYODFUR_023606</name>
</gene>
<evidence type="ECO:0000313" key="3">
    <source>
        <dbReference type="EMBL" id="MEQ2229891.1"/>
    </source>
</evidence>
<sequence length="273" mass="30296">MKVLDIALIRYEGDKTKGLQRNTMNLLLLAFTFGFAGAYPLEDQKECQPHSRPWHVRLHGSVSCSGALIDKWWIVTSFQCQPTPYETVASLGEHDKSVEEGTEQHILVSDAIQHSPYRSPLHSLTMVRLSAPANFNQHVQPIPLPTRCPQTGEICSVSGWGSTGENQSDPSQRLKCLSVPVVDDLACLETFPPFLFWGVMVCAGQAKTDNCLTGNSNVMVCAGELQGLKWFNNGCEDPTHPTVYTKICEYTRWIKAVMDQYTVLTPSPPPLTT</sequence>
<name>A0ABV0TAW6_9TELE</name>
<evidence type="ECO:0000256" key="1">
    <source>
        <dbReference type="ARBA" id="ARBA00023157"/>
    </source>
</evidence>
<dbReference type="InterPro" id="IPR001254">
    <property type="entry name" value="Trypsin_dom"/>
</dbReference>
<dbReference type="PROSITE" id="PS50240">
    <property type="entry name" value="TRYPSIN_DOM"/>
    <property type="match status" value="1"/>
</dbReference>
<keyword evidence="4" id="KW-1185">Reference proteome</keyword>
<dbReference type="PANTHER" id="PTHR24271">
    <property type="entry name" value="KALLIKREIN-RELATED"/>
    <property type="match status" value="1"/>
</dbReference>
<dbReference type="InterPro" id="IPR009003">
    <property type="entry name" value="Peptidase_S1_PA"/>
</dbReference>
<protein>
    <submittedName>
        <fullName evidence="3">Anthranilate synthase / indole-3-glycerol phosphate synthase</fullName>
    </submittedName>
</protein>
<evidence type="ECO:0000259" key="2">
    <source>
        <dbReference type="PROSITE" id="PS50240"/>
    </source>
</evidence>
<reference evidence="3 4" key="1">
    <citation type="submission" date="2021-06" db="EMBL/GenBank/DDBJ databases">
        <authorList>
            <person name="Palmer J.M."/>
        </authorList>
    </citation>
    <scope>NUCLEOTIDE SEQUENCE [LARGE SCALE GENOMIC DNA]</scope>
    <source>
        <strain evidence="4">if_2019</strain>
        <tissue evidence="3">Muscle</tissue>
    </source>
</reference>
<dbReference type="CDD" id="cd00190">
    <property type="entry name" value="Tryp_SPc"/>
    <property type="match status" value="1"/>
</dbReference>
<dbReference type="Gene3D" id="2.40.10.10">
    <property type="entry name" value="Trypsin-like serine proteases"/>
    <property type="match status" value="2"/>
</dbReference>
<proteinExistence type="predicted"/>
<feature type="domain" description="Peptidase S1" evidence="2">
    <location>
        <begin position="35"/>
        <end position="259"/>
    </location>
</feature>
<dbReference type="Pfam" id="PF00089">
    <property type="entry name" value="Trypsin"/>
    <property type="match status" value="1"/>
</dbReference>